<keyword evidence="1" id="KW-0732">Signal</keyword>
<evidence type="ECO:0000256" key="1">
    <source>
        <dbReference type="SAM" id="SignalP"/>
    </source>
</evidence>
<dbReference type="KEGG" id="ccl:Clocl_4127"/>
<sequence precursor="true">MKYIRKNFSMIIVLAILFCMSFNTVDANSIIYDITTKEVITTGVTHEKILRFTEEGWLIINVLRVDLNNENIRVDTLINNESVQNLTNVKTLTESSGALAAINAGFFNWMKETGGGYPDGPIVQSGKIISADREYNRYNDSMGTFAINNLNEAMFDFWKTDMEIIAPNGASAIVFKYNKPNTDNYNTIAIYDRRWTQYSPGASTENPYLVEMLVDQNTVVEIRQGLPSVEIPENGYVVVANGENANFLLNNFNVGDPVNLSISTTPDWNNIEMAVTGSAILVKDGSIPDKFSYVSSDTNGRNPRTAVGSSRSGKELILVTVDGRQNPSIGMTLTELANLMIELGAYNALNLDGGGSTTMVVKEPYKNNINVVNRPSDGSLRRISTAIGILPVLPKGTLEGFVIDTVDTNIFVNTSREFSVIGYDKYLNPVNIDTTNIKWNVEGVDGTFKNNTFYPTSEGEGTITAKIGNFTSSIKIRVLNNPAKLVLNTKNIKLLKGDTYSFTVKGIDQNGYTATINPKDINWSLDNNLGDINNGIFTAKNKGTGIIEANYGELYSYCAVSVGEAVPVIVDNFESPNGSFTSYPPETPGNYEISNKVRKEGKSSGRLSFDFTNLEGTRAAYLVFNENGLKIDNNVIKIGLWVYNPLENSNWLRIELYDANGQKQMLDLIQNMNWTGWNYLETPLYNISLPAQLTRIYTVQVNPVPEAGDIYMDNLTFTYTNYPETSATMPEDIVASDEANKQVELTDANKAYKFNIFNLEGEPKNLLGKILQIRLSEKSGSDIDTLVSLGTVSKSFTSTFDKQILTFDSQYRSIDKDGLRIIQLNTSDKSLRTSASGQWQWFLNQLNSFNGKNLFIIMKDSPKNFKDNLEADLFIKVLREHKEKTGCNVWLFYNSSSNESYMENGIRYTGLSTVNINSLSPDAAANSKYLEVIIKDNVPTFQYKYITK</sequence>
<feature type="chain" id="PRO_5003510806" evidence="1">
    <location>
        <begin position="28"/>
        <end position="948"/>
    </location>
</feature>
<dbReference type="Gene3D" id="2.60.40.1080">
    <property type="match status" value="1"/>
</dbReference>
<organism evidence="3 4">
    <name type="scientific">Acetivibrio clariflavus (strain DSM 19732 / NBRC 101661 / EBR45)</name>
    <name type="common">Clostridium clariflavum</name>
    <dbReference type="NCBI Taxonomy" id="720554"/>
    <lineage>
        <taxon>Bacteria</taxon>
        <taxon>Bacillati</taxon>
        <taxon>Bacillota</taxon>
        <taxon>Clostridia</taxon>
        <taxon>Eubacteriales</taxon>
        <taxon>Oscillospiraceae</taxon>
        <taxon>Acetivibrio</taxon>
    </lineage>
</organism>
<dbReference type="OrthoDB" id="9809781at2"/>
<dbReference type="Pfam" id="PF09992">
    <property type="entry name" value="NAGPA"/>
    <property type="match status" value="1"/>
</dbReference>
<dbReference type="AlphaFoldDB" id="G8LTP8"/>
<proteinExistence type="predicted"/>
<dbReference type="PANTHER" id="PTHR40446">
    <property type="entry name" value="N-ACETYLGLUCOSAMINE-1-PHOSPHODIESTER ALPHA-N-ACETYLGLUCOSAMINIDASE"/>
    <property type="match status" value="1"/>
</dbReference>
<gene>
    <name evidence="3" type="ordered locus">Clocl_4127</name>
</gene>
<dbReference type="PANTHER" id="PTHR40446:SF2">
    <property type="entry name" value="N-ACETYLGLUCOSAMINE-1-PHOSPHODIESTER ALPHA-N-ACETYLGLUCOSAMINIDASE"/>
    <property type="match status" value="1"/>
</dbReference>
<dbReference type="RefSeq" id="WP_014257054.1">
    <property type="nucleotide sequence ID" value="NC_016627.1"/>
</dbReference>
<dbReference type="InterPro" id="IPR018711">
    <property type="entry name" value="NAGPA"/>
</dbReference>
<accession>G8LTP8</accession>
<evidence type="ECO:0000259" key="2">
    <source>
        <dbReference type="Pfam" id="PF09992"/>
    </source>
</evidence>
<dbReference type="Proteomes" id="UP000005435">
    <property type="component" value="Chromosome"/>
</dbReference>
<dbReference type="STRING" id="720554.Clocl_4127"/>
<evidence type="ECO:0000313" key="4">
    <source>
        <dbReference type="Proteomes" id="UP000005435"/>
    </source>
</evidence>
<keyword evidence="4" id="KW-1185">Reference proteome</keyword>
<reference evidence="3 4" key="2">
    <citation type="journal article" date="2012" name="Stand. Genomic Sci.">
        <title>Complete Genome Sequence of Clostridium clariflavum DSM 19732.</title>
        <authorList>
            <person name="Izquierdo J.A."/>
            <person name="Goodwin L."/>
            <person name="Davenport K.W."/>
            <person name="Teshima H."/>
            <person name="Bruce D."/>
            <person name="Detter C."/>
            <person name="Tapia R."/>
            <person name="Han S."/>
            <person name="Land M."/>
            <person name="Hauser L."/>
            <person name="Jeffries C.D."/>
            <person name="Han J."/>
            <person name="Pitluck S."/>
            <person name="Nolan M."/>
            <person name="Chen A."/>
            <person name="Huntemann M."/>
            <person name="Mavromatis K."/>
            <person name="Mikhailova N."/>
            <person name="Liolios K."/>
            <person name="Woyke T."/>
            <person name="Lynd L.R."/>
        </authorList>
    </citation>
    <scope>NUCLEOTIDE SEQUENCE [LARGE SCALE GENOMIC DNA]</scope>
    <source>
        <strain evidence="4">DSM 19732 / NBRC 101661 / EBR45</strain>
    </source>
</reference>
<dbReference type="Gene3D" id="2.60.120.430">
    <property type="entry name" value="Galactose-binding lectin"/>
    <property type="match status" value="1"/>
</dbReference>
<name>G8LTP8_ACECE</name>
<evidence type="ECO:0000313" key="3">
    <source>
        <dbReference type="EMBL" id="AEV70558.1"/>
    </source>
</evidence>
<dbReference type="eggNOG" id="COG4632">
    <property type="taxonomic scope" value="Bacteria"/>
</dbReference>
<dbReference type="HOGENOM" id="CLU_004974_0_0_9"/>
<reference evidence="4" key="1">
    <citation type="submission" date="2011-12" db="EMBL/GenBank/DDBJ databases">
        <title>Complete sequence of Clostridium clariflavum DSM 19732.</title>
        <authorList>
            <consortium name="US DOE Joint Genome Institute"/>
            <person name="Lucas S."/>
            <person name="Han J."/>
            <person name="Lapidus A."/>
            <person name="Cheng J.-F."/>
            <person name="Goodwin L."/>
            <person name="Pitluck S."/>
            <person name="Peters L."/>
            <person name="Teshima H."/>
            <person name="Detter J.C."/>
            <person name="Han C."/>
            <person name="Tapia R."/>
            <person name="Land M."/>
            <person name="Hauser L."/>
            <person name="Kyrpides N."/>
            <person name="Ivanova N."/>
            <person name="Pagani I."/>
            <person name="Kitzmiller T."/>
            <person name="Lynd L."/>
            <person name="Izquierdo J."/>
            <person name="Woyke T."/>
        </authorList>
    </citation>
    <scope>NUCLEOTIDE SEQUENCE [LARGE SCALE GENOMIC DNA]</scope>
    <source>
        <strain evidence="4">DSM 19732 / NBRC 101661 / EBR45</strain>
    </source>
</reference>
<dbReference type="EMBL" id="CP003065">
    <property type="protein sequence ID" value="AEV70558.1"/>
    <property type="molecule type" value="Genomic_DNA"/>
</dbReference>
<feature type="domain" description="Phosphodiester glycosidase" evidence="2">
    <location>
        <begin position="212"/>
        <end position="389"/>
    </location>
</feature>
<feature type="signal peptide" evidence="1">
    <location>
        <begin position="1"/>
        <end position="27"/>
    </location>
</feature>
<protein>
    <submittedName>
        <fullName evidence="3">Putative periplasmic protein (DUF2233)</fullName>
    </submittedName>
</protein>